<reference evidence="2" key="1">
    <citation type="journal article" date="2021" name="PeerJ">
        <title>Extensive microbial diversity within the chicken gut microbiome revealed by metagenomics and culture.</title>
        <authorList>
            <person name="Gilroy R."/>
            <person name="Ravi A."/>
            <person name="Getino M."/>
            <person name="Pursley I."/>
            <person name="Horton D.L."/>
            <person name="Alikhan N.F."/>
            <person name="Baker D."/>
            <person name="Gharbi K."/>
            <person name="Hall N."/>
            <person name="Watson M."/>
            <person name="Adriaenssens E.M."/>
            <person name="Foster-Nyarko E."/>
            <person name="Jarju S."/>
            <person name="Secka A."/>
            <person name="Antonio M."/>
            <person name="Oren A."/>
            <person name="Chaudhuri R.R."/>
            <person name="La Ragione R."/>
            <person name="Hildebrand F."/>
            <person name="Pallen M.J."/>
        </authorList>
    </citation>
    <scope>NUCLEOTIDE SEQUENCE</scope>
    <source>
        <strain evidence="2">B5-657</strain>
    </source>
</reference>
<gene>
    <name evidence="2" type="ORF">H9872_09510</name>
</gene>
<proteinExistence type="predicted"/>
<reference evidence="2" key="2">
    <citation type="submission" date="2021-04" db="EMBL/GenBank/DDBJ databases">
        <authorList>
            <person name="Gilroy R."/>
        </authorList>
    </citation>
    <scope>NUCLEOTIDE SEQUENCE</scope>
    <source>
        <strain evidence="2">B5-657</strain>
    </source>
</reference>
<keyword evidence="1" id="KW-0472">Membrane</keyword>
<keyword evidence="1" id="KW-1133">Transmembrane helix</keyword>
<organism evidence="2 3">
    <name type="scientific">Candidatus Cellulosilyticum pullistercoris</name>
    <dbReference type="NCBI Taxonomy" id="2838521"/>
    <lineage>
        <taxon>Bacteria</taxon>
        <taxon>Bacillati</taxon>
        <taxon>Bacillota</taxon>
        <taxon>Clostridia</taxon>
        <taxon>Lachnospirales</taxon>
        <taxon>Cellulosilyticaceae</taxon>
        <taxon>Cellulosilyticum</taxon>
    </lineage>
</organism>
<accession>A0A9E2KDT1</accession>
<keyword evidence="1" id="KW-0812">Transmembrane</keyword>
<feature type="transmembrane region" description="Helical" evidence="1">
    <location>
        <begin position="54"/>
        <end position="74"/>
    </location>
</feature>
<evidence type="ECO:0000313" key="3">
    <source>
        <dbReference type="Proteomes" id="UP000824229"/>
    </source>
</evidence>
<feature type="transmembrane region" description="Helical" evidence="1">
    <location>
        <begin position="29"/>
        <end position="48"/>
    </location>
</feature>
<name>A0A9E2KDT1_9FIRM</name>
<sequence length="80" mass="9085">PVGLKFKKDYFDKLDEFEKIKTGKASVKTISAMVGVYAVVFVICWILIMSLEVSPIICLPVGVLWLIQTLMMTYHSCKQK</sequence>
<evidence type="ECO:0000313" key="2">
    <source>
        <dbReference type="EMBL" id="MBU3804975.1"/>
    </source>
</evidence>
<comment type="caution">
    <text evidence="2">The sequence shown here is derived from an EMBL/GenBank/DDBJ whole genome shotgun (WGS) entry which is preliminary data.</text>
</comment>
<dbReference type="EMBL" id="JAHLFQ010000221">
    <property type="protein sequence ID" value="MBU3804975.1"/>
    <property type="molecule type" value="Genomic_DNA"/>
</dbReference>
<evidence type="ECO:0000256" key="1">
    <source>
        <dbReference type="SAM" id="Phobius"/>
    </source>
</evidence>
<dbReference type="Proteomes" id="UP000824229">
    <property type="component" value="Unassembled WGS sequence"/>
</dbReference>
<protein>
    <submittedName>
        <fullName evidence="2">DUF3169 family protein</fullName>
    </submittedName>
</protein>
<feature type="non-terminal residue" evidence="2">
    <location>
        <position position="1"/>
    </location>
</feature>
<dbReference type="AlphaFoldDB" id="A0A9E2KDT1"/>